<dbReference type="Proteomes" id="UP001066276">
    <property type="component" value="Chromosome 6"/>
</dbReference>
<proteinExistence type="predicted"/>
<evidence type="ECO:0000313" key="1">
    <source>
        <dbReference type="EMBL" id="KAJ1141566.1"/>
    </source>
</evidence>
<sequence>MRDAASEGRSSVTDLAYRRRPDSDVASLLEVVDRGFGSPSSLSTTADVRDPGKQSCFRVRSVFLSSDGARLSLMRDAASEGRSSVTDLAYRRRPDSDVASLLEVVDRGFGSPSSLSTTADARDPGKQSCFRVRSVFLSSDGARLSLMRDAASEGRSSVTDLAYRRRPDSDVASLLEVVDRGFGSPSSLSTTADARDPGKQSCFRVRSVFLSSDGARLSLMRDAASEGRSSVTDLAYRRE</sequence>
<dbReference type="AlphaFoldDB" id="A0AAV7QQD3"/>
<reference evidence="1" key="1">
    <citation type="journal article" date="2022" name="bioRxiv">
        <title>Sequencing and chromosome-scale assembly of the giantPleurodeles waltlgenome.</title>
        <authorList>
            <person name="Brown T."/>
            <person name="Elewa A."/>
            <person name="Iarovenko S."/>
            <person name="Subramanian E."/>
            <person name="Araus A.J."/>
            <person name="Petzold A."/>
            <person name="Susuki M."/>
            <person name="Suzuki K.-i.T."/>
            <person name="Hayashi T."/>
            <person name="Toyoda A."/>
            <person name="Oliveira C."/>
            <person name="Osipova E."/>
            <person name="Leigh N.D."/>
            <person name="Simon A."/>
            <person name="Yun M.H."/>
        </authorList>
    </citation>
    <scope>NUCLEOTIDE SEQUENCE</scope>
    <source>
        <strain evidence="1">20211129_DDA</strain>
        <tissue evidence="1">Liver</tissue>
    </source>
</reference>
<gene>
    <name evidence="1" type="ORF">NDU88_007894</name>
</gene>
<evidence type="ECO:0000313" key="2">
    <source>
        <dbReference type="Proteomes" id="UP001066276"/>
    </source>
</evidence>
<protein>
    <submittedName>
        <fullName evidence="1">Uncharacterized protein</fullName>
    </submittedName>
</protein>
<name>A0AAV7QQD3_PLEWA</name>
<organism evidence="1 2">
    <name type="scientific">Pleurodeles waltl</name>
    <name type="common">Iberian ribbed newt</name>
    <dbReference type="NCBI Taxonomy" id="8319"/>
    <lineage>
        <taxon>Eukaryota</taxon>
        <taxon>Metazoa</taxon>
        <taxon>Chordata</taxon>
        <taxon>Craniata</taxon>
        <taxon>Vertebrata</taxon>
        <taxon>Euteleostomi</taxon>
        <taxon>Amphibia</taxon>
        <taxon>Batrachia</taxon>
        <taxon>Caudata</taxon>
        <taxon>Salamandroidea</taxon>
        <taxon>Salamandridae</taxon>
        <taxon>Pleurodelinae</taxon>
        <taxon>Pleurodeles</taxon>
    </lineage>
</organism>
<keyword evidence="2" id="KW-1185">Reference proteome</keyword>
<comment type="caution">
    <text evidence="1">The sequence shown here is derived from an EMBL/GenBank/DDBJ whole genome shotgun (WGS) entry which is preliminary data.</text>
</comment>
<accession>A0AAV7QQD3</accession>
<dbReference type="EMBL" id="JANPWB010000010">
    <property type="protein sequence ID" value="KAJ1141566.1"/>
    <property type="molecule type" value="Genomic_DNA"/>
</dbReference>